<dbReference type="Gene3D" id="3.30.1330.40">
    <property type="entry name" value="RutC-like"/>
    <property type="match status" value="1"/>
</dbReference>
<dbReference type="Proteomes" id="UP000297716">
    <property type="component" value="Unassembled WGS sequence"/>
</dbReference>
<evidence type="ECO:0000313" key="1">
    <source>
        <dbReference type="EMBL" id="TGJ87865.1"/>
    </source>
</evidence>
<protein>
    <submittedName>
        <fullName evidence="1">Uncharacterized protein</fullName>
    </submittedName>
</protein>
<dbReference type="InterPro" id="IPR035959">
    <property type="entry name" value="RutC-like_sf"/>
</dbReference>
<sequence length="146" mass="15980">MSFDHFAQSHTNKARTLISSGSLFEEEIGYSRAVVTGDFVFVSGCTGYDYKTGALSPDIVEQAEQCLQNVASALSEAGASIEDVVRVTYTVPDREAFSRIWPVLRKWLGHARPAATMISAGLMKEEMQIEIEVTAVKGSARKKEDS</sequence>
<accession>A0A4Z0Z8I8</accession>
<name>A0A4Z0Z8I8_9PEZI</name>
<proteinExistence type="predicted"/>
<gene>
    <name evidence="1" type="ORF">E0Z10_g990</name>
</gene>
<reference evidence="1 2" key="1">
    <citation type="submission" date="2019-03" db="EMBL/GenBank/DDBJ databases">
        <title>Draft genome sequence of Xylaria hypoxylon DSM 108379, a ubiquitous saprotrophic-parasitic fungi on hardwood.</title>
        <authorList>
            <person name="Buettner E."/>
            <person name="Leonhardt S."/>
            <person name="Gebauer A.M."/>
            <person name="Liers C."/>
            <person name="Hofrichter M."/>
            <person name="Kellner H."/>
        </authorList>
    </citation>
    <scope>NUCLEOTIDE SEQUENCE [LARGE SCALE GENOMIC DNA]</scope>
    <source>
        <strain evidence="1 2">DSM 108379</strain>
    </source>
</reference>
<dbReference type="InterPro" id="IPR006175">
    <property type="entry name" value="YjgF/YER057c/UK114"/>
</dbReference>
<organism evidence="1 2">
    <name type="scientific">Xylaria hypoxylon</name>
    <dbReference type="NCBI Taxonomy" id="37992"/>
    <lineage>
        <taxon>Eukaryota</taxon>
        <taxon>Fungi</taxon>
        <taxon>Dikarya</taxon>
        <taxon>Ascomycota</taxon>
        <taxon>Pezizomycotina</taxon>
        <taxon>Sordariomycetes</taxon>
        <taxon>Xylariomycetidae</taxon>
        <taxon>Xylariales</taxon>
        <taxon>Xylariaceae</taxon>
        <taxon>Xylaria</taxon>
    </lineage>
</organism>
<dbReference type="STRING" id="37992.A0A4Z0Z8I8"/>
<dbReference type="OrthoDB" id="538640at2759"/>
<keyword evidence="2" id="KW-1185">Reference proteome</keyword>
<dbReference type="PANTHER" id="PTHR43857">
    <property type="entry name" value="BLR7761 PROTEIN"/>
    <property type="match status" value="1"/>
</dbReference>
<dbReference type="AlphaFoldDB" id="A0A4Z0Z8I8"/>
<comment type="caution">
    <text evidence="1">The sequence shown here is derived from an EMBL/GenBank/DDBJ whole genome shotgun (WGS) entry which is preliminary data.</text>
</comment>
<dbReference type="PANTHER" id="PTHR43857:SF1">
    <property type="entry name" value="YJGH FAMILY PROTEIN"/>
    <property type="match status" value="1"/>
</dbReference>
<dbReference type="SUPFAM" id="SSF55298">
    <property type="entry name" value="YjgF-like"/>
    <property type="match status" value="1"/>
</dbReference>
<dbReference type="EMBL" id="SKBN01000009">
    <property type="protein sequence ID" value="TGJ87865.1"/>
    <property type="molecule type" value="Genomic_DNA"/>
</dbReference>
<dbReference type="Pfam" id="PF01042">
    <property type="entry name" value="Ribonuc_L-PSP"/>
    <property type="match status" value="1"/>
</dbReference>
<dbReference type="CDD" id="cd06154">
    <property type="entry name" value="YjgF_YER057c_UK114_like_6"/>
    <property type="match status" value="1"/>
</dbReference>
<evidence type="ECO:0000313" key="2">
    <source>
        <dbReference type="Proteomes" id="UP000297716"/>
    </source>
</evidence>